<organism evidence="10 11">
    <name type="scientific">Littorina saxatilis</name>
    <dbReference type="NCBI Taxonomy" id="31220"/>
    <lineage>
        <taxon>Eukaryota</taxon>
        <taxon>Metazoa</taxon>
        <taxon>Spiralia</taxon>
        <taxon>Lophotrochozoa</taxon>
        <taxon>Mollusca</taxon>
        <taxon>Gastropoda</taxon>
        <taxon>Caenogastropoda</taxon>
        <taxon>Littorinimorpha</taxon>
        <taxon>Littorinoidea</taxon>
        <taxon>Littorinidae</taxon>
        <taxon>Littorina</taxon>
    </lineage>
</organism>
<evidence type="ECO:0000256" key="2">
    <source>
        <dbReference type="ARBA" id="ARBA00010617"/>
    </source>
</evidence>
<dbReference type="CDD" id="cd11054">
    <property type="entry name" value="CYP24A1-like"/>
    <property type="match status" value="1"/>
</dbReference>
<evidence type="ECO:0000256" key="6">
    <source>
        <dbReference type="ARBA" id="ARBA00023004"/>
    </source>
</evidence>
<keyword evidence="5 9" id="KW-0560">Oxidoreductase</keyword>
<dbReference type="GO" id="GO:0020037">
    <property type="term" value="F:heme binding"/>
    <property type="evidence" value="ECO:0007669"/>
    <property type="project" value="InterPro"/>
</dbReference>
<feature type="binding site" description="axial binding residue" evidence="8">
    <location>
        <position position="470"/>
    </location>
    <ligand>
        <name>heme</name>
        <dbReference type="ChEBI" id="CHEBI:30413"/>
    </ligand>
    <ligandPart>
        <name>Fe</name>
        <dbReference type="ChEBI" id="CHEBI:18248"/>
    </ligandPart>
</feature>
<dbReference type="PANTHER" id="PTHR24279">
    <property type="entry name" value="CYTOCHROME P450"/>
    <property type="match status" value="1"/>
</dbReference>
<evidence type="ECO:0000256" key="4">
    <source>
        <dbReference type="ARBA" id="ARBA00022723"/>
    </source>
</evidence>
<keyword evidence="7 9" id="KW-0503">Monooxygenase</keyword>
<dbReference type="GO" id="GO:0016705">
    <property type="term" value="F:oxidoreductase activity, acting on paired donors, with incorporation or reduction of molecular oxygen"/>
    <property type="evidence" value="ECO:0007669"/>
    <property type="project" value="InterPro"/>
</dbReference>
<evidence type="ECO:0000256" key="9">
    <source>
        <dbReference type="RuleBase" id="RU000461"/>
    </source>
</evidence>
<dbReference type="SUPFAM" id="SSF48264">
    <property type="entry name" value="Cytochrome P450"/>
    <property type="match status" value="1"/>
</dbReference>
<dbReference type="Gene3D" id="1.10.630.10">
    <property type="entry name" value="Cytochrome P450"/>
    <property type="match status" value="1"/>
</dbReference>
<dbReference type="PRINTS" id="PR00463">
    <property type="entry name" value="EP450I"/>
</dbReference>
<name>A0AAN9BBA1_9CAEN</name>
<evidence type="ECO:0000256" key="7">
    <source>
        <dbReference type="ARBA" id="ARBA00023033"/>
    </source>
</evidence>
<dbReference type="EMBL" id="JBAMIC010000010">
    <property type="protein sequence ID" value="KAK7102795.1"/>
    <property type="molecule type" value="Genomic_DNA"/>
</dbReference>
<dbReference type="InterPro" id="IPR017972">
    <property type="entry name" value="Cyt_P450_CS"/>
</dbReference>
<evidence type="ECO:0008006" key="12">
    <source>
        <dbReference type="Google" id="ProtNLM"/>
    </source>
</evidence>
<keyword evidence="11" id="KW-1185">Reference proteome</keyword>
<dbReference type="Proteomes" id="UP001374579">
    <property type="component" value="Unassembled WGS sequence"/>
</dbReference>
<keyword evidence="4 8" id="KW-0479">Metal-binding</keyword>
<evidence type="ECO:0000256" key="3">
    <source>
        <dbReference type="ARBA" id="ARBA00022617"/>
    </source>
</evidence>
<evidence type="ECO:0000256" key="5">
    <source>
        <dbReference type="ARBA" id="ARBA00023002"/>
    </source>
</evidence>
<dbReference type="PANTHER" id="PTHR24279:SF120">
    <property type="entry name" value="CYTOCHROME P450"/>
    <property type="match status" value="1"/>
</dbReference>
<sequence length="477" mass="53926">MLCSGKGTTVLTLYRAQCLGCCWKQGMTIRWRSSVTLFRAEGSESEDVKPFADIPGPKGPPYFGTYFQYKLGGININKMPETLKQWHKQYGGIVKETLLGHTIVHVFDPEAIRIIYANEDKWPRIEPMAQTTQMYREKSGMSPGLGNTNDEEWYRLRSAVQQLMMRPKGVAPLLPAVDPVALEFVAHLKHLRDHSNQVPDFATELGRWSLESSGKNCFDTRLGYLSGEGQREAVDMVEASHTVFDLTTQLGVSLPLHKYFSTPKWNQLTKAEDVLYKTLQKQLTAALERLREKMDSGKLGENEFLFLRYLMSREELSVNDVATLTLSLFTDGLPTTTPQLLFLLYLLASNPTVQDRAYHEVSSVAPHHPAPLTAQSVSNMTYIRACIKESVRMMSMVNEISRITKKDMALGGYHIPAGTPVHLNNPALYRHPDFFEQPDTFLPERWLRDWSGEKPNPFILLPFGHGPRMCAGETAVL</sequence>
<proteinExistence type="inferred from homology"/>
<dbReference type="InterPro" id="IPR002401">
    <property type="entry name" value="Cyt_P450_E_grp-I"/>
</dbReference>
<dbReference type="InterPro" id="IPR036396">
    <property type="entry name" value="Cyt_P450_sf"/>
</dbReference>
<dbReference type="PROSITE" id="PS00086">
    <property type="entry name" value="CYTOCHROME_P450"/>
    <property type="match status" value="1"/>
</dbReference>
<dbReference type="GO" id="GO:0004497">
    <property type="term" value="F:monooxygenase activity"/>
    <property type="evidence" value="ECO:0007669"/>
    <property type="project" value="UniProtKB-KW"/>
</dbReference>
<dbReference type="AlphaFoldDB" id="A0AAN9BBA1"/>
<gene>
    <name evidence="10" type="ORF">V1264_020971</name>
</gene>
<dbReference type="PRINTS" id="PR00385">
    <property type="entry name" value="P450"/>
</dbReference>
<dbReference type="GO" id="GO:0005506">
    <property type="term" value="F:iron ion binding"/>
    <property type="evidence" value="ECO:0007669"/>
    <property type="project" value="InterPro"/>
</dbReference>
<evidence type="ECO:0000313" key="10">
    <source>
        <dbReference type="EMBL" id="KAK7102795.1"/>
    </source>
</evidence>
<dbReference type="InterPro" id="IPR050479">
    <property type="entry name" value="CYP11_CYP27_families"/>
</dbReference>
<comment type="cofactor">
    <cofactor evidence="1 8">
        <name>heme</name>
        <dbReference type="ChEBI" id="CHEBI:30413"/>
    </cofactor>
</comment>
<evidence type="ECO:0000256" key="8">
    <source>
        <dbReference type="PIRSR" id="PIRSR602401-1"/>
    </source>
</evidence>
<dbReference type="InterPro" id="IPR001128">
    <property type="entry name" value="Cyt_P450"/>
</dbReference>
<comment type="similarity">
    <text evidence="2 9">Belongs to the cytochrome P450 family.</text>
</comment>
<protein>
    <recommendedName>
        <fullName evidence="12">Cytochrome P450</fullName>
    </recommendedName>
</protein>
<reference evidence="10 11" key="1">
    <citation type="submission" date="2024-02" db="EMBL/GenBank/DDBJ databases">
        <title>Chromosome-scale genome assembly of the rough periwinkle Littorina saxatilis.</title>
        <authorList>
            <person name="De Jode A."/>
            <person name="Faria R."/>
            <person name="Formenti G."/>
            <person name="Sims Y."/>
            <person name="Smith T.P."/>
            <person name="Tracey A."/>
            <person name="Wood J.M.D."/>
            <person name="Zagrodzka Z.B."/>
            <person name="Johannesson K."/>
            <person name="Butlin R.K."/>
            <person name="Leder E.H."/>
        </authorList>
    </citation>
    <scope>NUCLEOTIDE SEQUENCE [LARGE SCALE GENOMIC DNA]</scope>
    <source>
        <strain evidence="10">Snail1</strain>
        <tissue evidence="10">Muscle</tissue>
    </source>
</reference>
<keyword evidence="6 8" id="KW-0408">Iron</keyword>
<evidence type="ECO:0000313" key="11">
    <source>
        <dbReference type="Proteomes" id="UP001374579"/>
    </source>
</evidence>
<comment type="caution">
    <text evidence="10">The sequence shown here is derived from an EMBL/GenBank/DDBJ whole genome shotgun (WGS) entry which is preliminary data.</text>
</comment>
<evidence type="ECO:0000256" key="1">
    <source>
        <dbReference type="ARBA" id="ARBA00001971"/>
    </source>
</evidence>
<dbReference type="Pfam" id="PF00067">
    <property type="entry name" value="p450"/>
    <property type="match status" value="1"/>
</dbReference>
<keyword evidence="3 8" id="KW-0349">Heme</keyword>
<accession>A0AAN9BBA1</accession>